<name>A0A0B7N1C1_9FUNG</name>
<dbReference type="PANTHER" id="PTHR12270:SF25">
    <property type="entry name" value="GLYCOSYLTRANSFERASE-LIKE PROTEIN LARGE"/>
    <property type="match status" value="1"/>
</dbReference>
<keyword evidence="4 8" id="KW-1133">Transmembrane helix</keyword>
<dbReference type="GO" id="GO:0015020">
    <property type="term" value="F:glucuronosyltransferase activity"/>
    <property type="evidence" value="ECO:0007669"/>
    <property type="project" value="TreeGrafter"/>
</dbReference>
<dbReference type="PANTHER" id="PTHR12270">
    <property type="entry name" value="GLYCOSYLTRANSFERASE-RELATED"/>
    <property type="match status" value="1"/>
</dbReference>
<evidence type="ECO:0000256" key="3">
    <source>
        <dbReference type="ARBA" id="ARBA00022968"/>
    </source>
</evidence>
<proteinExistence type="predicted"/>
<evidence type="ECO:0000256" key="4">
    <source>
        <dbReference type="ARBA" id="ARBA00022989"/>
    </source>
</evidence>
<dbReference type="EMBL" id="LN721335">
    <property type="protein sequence ID" value="CEP09305.1"/>
    <property type="molecule type" value="Genomic_DNA"/>
</dbReference>
<evidence type="ECO:0000256" key="6">
    <source>
        <dbReference type="ARBA" id="ARBA00023180"/>
    </source>
</evidence>
<dbReference type="GO" id="GO:0016020">
    <property type="term" value="C:membrane"/>
    <property type="evidence" value="ECO:0007669"/>
    <property type="project" value="UniProtKB-SubCell"/>
</dbReference>
<evidence type="ECO:0000256" key="8">
    <source>
        <dbReference type="SAM" id="Phobius"/>
    </source>
</evidence>
<dbReference type="OrthoDB" id="3056235at2759"/>
<evidence type="ECO:0000256" key="5">
    <source>
        <dbReference type="ARBA" id="ARBA00023136"/>
    </source>
</evidence>
<feature type="region of interest" description="Disordered" evidence="7">
    <location>
        <begin position="1"/>
        <end position="63"/>
    </location>
</feature>
<evidence type="ECO:0000313" key="9">
    <source>
        <dbReference type="EMBL" id="CEP09305.1"/>
    </source>
</evidence>
<dbReference type="GO" id="GO:0042285">
    <property type="term" value="F:xylosyltransferase activity"/>
    <property type="evidence" value="ECO:0007669"/>
    <property type="project" value="TreeGrafter"/>
</dbReference>
<organism evidence="9 10">
    <name type="scientific">Parasitella parasitica</name>
    <dbReference type="NCBI Taxonomy" id="35722"/>
    <lineage>
        <taxon>Eukaryota</taxon>
        <taxon>Fungi</taxon>
        <taxon>Fungi incertae sedis</taxon>
        <taxon>Mucoromycota</taxon>
        <taxon>Mucoromycotina</taxon>
        <taxon>Mucoromycetes</taxon>
        <taxon>Mucorales</taxon>
        <taxon>Mucorineae</taxon>
        <taxon>Mucoraceae</taxon>
        <taxon>Parasitella</taxon>
    </lineage>
</organism>
<dbReference type="STRING" id="35722.A0A0B7N1C1"/>
<evidence type="ECO:0008006" key="11">
    <source>
        <dbReference type="Google" id="ProtNLM"/>
    </source>
</evidence>
<keyword evidence="6" id="KW-0325">Glycoprotein</keyword>
<accession>A0A0B7N1C1</accession>
<keyword evidence="3" id="KW-0735">Signal-anchor</keyword>
<dbReference type="GO" id="GO:0035269">
    <property type="term" value="P:protein O-linked glycosylation via mannose"/>
    <property type="evidence" value="ECO:0007669"/>
    <property type="project" value="TreeGrafter"/>
</dbReference>
<feature type="compositionally biased region" description="Low complexity" evidence="7">
    <location>
        <begin position="35"/>
        <end position="44"/>
    </location>
</feature>
<gene>
    <name evidence="9" type="primary">PARPA_02784.1 scaffold 5272</name>
</gene>
<dbReference type="AlphaFoldDB" id="A0A0B7N1C1"/>
<keyword evidence="2 8" id="KW-0812">Transmembrane</keyword>
<evidence type="ECO:0000313" key="10">
    <source>
        <dbReference type="Proteomes" id="UP000054107"/>
    </source>
</evidence>
<dbReference type="InterPro" id="IPR051292">
    <property type="entry name" value="Xyl/GlcA_transferase"/>
</dbReference>
<evidence type="ECO:0000256" key="7">
    <source>
        <dbReference type="SAM" id="MobiDB-lite"/>
    </source>
</evidence>
<dbReference type="Pfam" id="PF13896">
    <property type="entry name" value="Glyco_transf_49"/>
    <property type="match status" value="1"/>
</dbReference>
<evidence type="ECO:0000256" key="2">
    <source>
        <dbReference type="ARBA" id="ARBA00022692"/>
    </source>
</evidence>
<feature type="transmembrane region" description="Helical" evidence="8">
    <location>
        <begin position="118"/>
        <end position="139"/>
    </location>
</feature>
<sequence>MSDSPIVRPKHSRSTSITTSKKNTSHQRKPSLNVQQQQQQQQQQTPRPDIRRHSSSRPSLNTVSSAAWSSPTFVNSIGLKLQSFLNPAGPLLPHSKHGNAFGGTAKPSILSKFIQSRLIRFVALFYVIFSVFLTLNHTWKYFLATSSDNNKTIGLKEANNALDDQFSNDWVPQRTYDQDDTYSLMNQMTHGLKMSKLFSKSYYDAAKNIKPFWLKASNVPEQDEVSIVTTATADTWEDLKRLTVYWEGPISAIIHIEQDDESLVQKIKLEYENTPELYRNVDLHLAHIPGDKLSVLFPRNAERNLARLLAQTNYIMDLPHGVIPATDLRRTLESNKERIDSLLLAGDVLALPTFSFKSRQVTRDDIPYDKSQLIFKLSEDKMVLDDKHWKENEGPTDLERWMDAESLYAVEKYEFHYEPVIIESKTIQPWCSERFLDSRAACIFSSYLQGNEIWVLPDDFMVQMPQEDGDVEVTDFDNVVENRIYAKFYWEQCVHHARQLDALGLWKSPRSQHIRSQCSRVIQNWGKGLIDIHEDSKTYQIHIISRKSVILLVE</sequence>
<comment type="subcellular location">
    <subcellularLocation>
        <location evidence="1">Membrane</location>
        <topology evidence="1">Single-pass type II membrane protein</topology>
    </subcellularLocation>
</comment>
<keyword evidence="10" id="KW-1185">Reference proteome</keyword>
<dbReference type="Proteomes" id="UP000054107">
    <property type="component" value="Unassembled WGS sequence"/>
</dbReference>
<protein>
    <recommendedName>
        <fullName evidence="11">Glycosyltransferase family 49 protein</fullName>
    </recommendedName>
</protein>
<evidence type="ECO:0000256" key="1">
    <source>
        <dbReference type="ARBA" id="ARBA00004606"/>
    </source>
</evidence>
<keyword evidence="5 8" id="KW-0472">Membrane</keyword>
<reference evidence="9 10" key="1">
    <citation type="submission" date="2014-09" db="EMBL/GenBank/DDBJ databases">
        <authorList>
            <person name="Ellenberger Sabrina"/>
        </authorList>
    </citation>
    <scope>NUCLEOTIDE SEQUENCE [LARGE SCALE GENOMIC DNA]</scope>
    <source>
        <strain evidence="9 10">CBS 412.66</strain>
    </source>
</reference>